<gene>
    <name evidence="3" type="ORF">TELCIR_16334</name>
</gene>
<dbReference type="Gene3D" id="1.25.10.10">
    <property type="entry name" value="Leucine-rich Repeat Variant"/>
    <property type="match status" value="1"/>
</dbReference>
<proteinExistence type="predicted"/>
<dbReference type="GO" id="GO:0005634">
    <property type="term" value="C:nucleus"/>
    <property type="evidence" value="ECO:0007669"/>
    <property type="project" value="UniProtKB-SubCell"/>
</dbReference>
<organism evidence="3 4">
    <name type="scientific">Teladorsagia circumcincta</name>
    <name type="common">Brown stomach worm</name>
    <name type="synonym">Ostertagia circumcincta</name>
    <dbReference type="NCBI Taxonomy" id="45464"/>
    <lineage>
        <taxon>Eukaryota</taxon>
        <taxon>Metazoa</taxon>
        <taxon>Ecdysozoa</taxon>
        <taxon>Nematoda</taxon>
        <taxon>Chromadorea</taxon>
        <taxon>Rhabditida</taxon>
        <taxon>Rhabditina</taxon>
        <taxon>Rhabditomorpha</taxon>
        <taxon>Strongyloidea</taxon>
        <taxon>Trichostrongylidae</taxon>
        <taxon>Teladorsagia</taxon>
    </lineage>
</organism>
<dbReference type="SUPFAM" id="SSF48371">
    <property type="entry name" value="ARM repeat"/>
    <property type="match status" value="1"/>
</dbReference>
<sequence>MHQRFILQYLNPTGEYQDLLNLAIEGHALDLIMEYIDLQKMHDVRLTFDALRYLTSLLVHRKFAMEFIARGGVAALVRVPRASMASVAATTALYYLSYNDDVMEKVCQLNEKVLDDVVEYALWCLEHSYESGMGSAAMFFTHGFYYKPILERFDQRDGLRKLYNYSMMMDEDSFKEGVYLLMTALRASNSGWKPVDDARKLGLIKTLFGVVVLTHEMGHAGRILMEIIGGVILPESDLRLAALKVLINCVSVPEELSKPMRSESGEKKDKDGRRSRCAVAGLYNKEAQEKIWGTVRKYNGINVLLTVIRLTFPIADADQTRALACRALREFAKWDPVGQILSKLPLITANELQGKQASAPLSQYPTDYSLTCYKQA</sequence>
<dbReference type="InterPro" id="IPR033270">
    <property type="entry name" value="VPRBP/DCAF1"/>
</dbReference>
<comment type="subcellular location">
    <subcellularLocation>
        <location evidence="1">Nucleus</location>
    </subcellularLocation>
</comment>
<dbReference type="InterPro" id="IPR016024">
    <property type="entry name" value="ARM-type_fold"/>
</dbReference>
<evidence type="ECO:0000256" key="2">
    <source>
        <dbReference type="ARBA" id="ARBA00023242"/>
    </source>
</evidence>
<name>A0A2G9TXE6_TELCI</name>
<dbReference type="GO" id="GO:0080008">
    <property type="term" value="C:Cul4-RING E3 ubiquitin ligase complex"/>
    <property type="evidence" value="ECO:0007669"/>
    <property type="project" value="TreeGrafter"/>
</dbReference>
<protein>
    <submittedName>
        <fullName evidence="3">Uncharacterized protein</fullName>
    </submittedName>
</protein>
<keyword evidence="2" id="KW-0539">Nucleus</keyword>
<dbReference type="AlphaFoldDB" id="A0A2G9TXE6"/>
<dbReference type="PANTHER" id="PTHR13129">
    <property type="entry name" value="VPRBP PROTEIN-RELATED"/>
    <property type="match status" value="1"/>
</dbReference>
<evidence type="ECO:0000313" key="4">
    <source>
        <dbReference type="Proteomes" id="UP000230423"/>
    </source>
</evidence>
<keyword evidence="4" id="KW-1185">Reference proteome</keyword>
<dbReference type="EMBL" id="KZ352529">
    <property type="protein sequence ID" value="PIO62122.1"/>
    <property type="molecule type" value="Genomic_DNA"/>
</dbReference>
<dbReference type="GO" id="GO:0016567">
    <property type="term" value="P:protein ubiquitination"/>
    <property type="evidence" value="ECO:0007669"/>
    <property type="project" value="InterPro"/>
</dbReference>
<dbReference type="Proteomes" id="UP000230423">
    <property type="component" value="Unassembled WGS sequence"/>
</dbReference>
<dbReference type="OrthoDB" id="5871922at2759"/>
<evidence type="ECO:0000256" key="1">
    <source>
        <dbReference type="ARBA" id="ARBA00004123"/>
    </source>
</evidence>
<reference evidence="3 4" key="1">
    <citation type="submission" date="2015-09" db="EMBL/GenBank/DDBJ databases">
        <title>Draft genome of the parasitic nematode Teladorsagia circumcincta isolate WARC Sus (inbred).</title>
        <authorList>
            <person name="Mitreva M."/>
        </authorList>
    </citation>
    <scope>NUCLEOTIDE SEQUENCE [LARGE SCALE GENOMIC DNA]</scope>
    <source>
        <strain evidence="3 4">S</strain>
    </source>
</reference>
<evidence type="ECO:0000313" key="3">
    <source>
        <dbReference type="EMBL" id="PIO62122.1"/>
    </source>
</evidence>
<accession>A0A2G9TXE6</accession>
<dbReference type="PANTHER" id="PTHR13129:SF4">
    <property type="entry name" value="DDB1- AND CUL4-ASSOCIATED FACTOR 1"/>
    <property type="match status" value="1"/>
</dbReference>
<dbReference type="InterPro" id="IPR011989">
    <property type="entry name" value="ARM-like"/>
</dbReference>